<proteinExistence type="predicted"/>
<gene>
    <name evidence="1" type="ORF">AMTR_s00064p00056010</name>
</gene>
<protein>
    <submittedName>
        <fullName evidence="1">Uncharacterized protein</fullName>
    </submittedName>
</protein>
<keyword evidence="2" id="KW-1185">Reference proteome</keyword>
<reference evidence="2" key="1">
    <citation type="journal article" date="2013" name="Science">
        <title>The Amborella genome and the evolution of flowering plants.</title>
        <authorList>
            <consortium name="Amborella Genome Project"/>
        </authorList>
    </citation>
    <scope>NUCLEOTIDE SEQUENCE [LARGE SCALE GENOMIC DNA]</scope>
</reference>
<dbReference type="Proteomes" id="UP000017836">
    <property type="component" value="Unassembled WGS sequence"/>
</dbReference>
<dbReference type="Gramene" id="ERN19754">
    <property type="protein sequence ID" value="ERN19754"/>
    <property type="gene ID" value="AMTR_s00064p00056010"/>
</dbReference>
<sequence length="74" mass="8364">MDLDVARYMLTDSSQRNSNKENVVADSPVKKALNEIVFQNRTRILAFKSRPPAPAESVCEEVFSDTHQVRSTKP</sequence>
<evidence type="ECO:0000313" key="1">
    <source>
        <dbReference type="EMBL" id="ERN19754.1"/>
    </source>
</evidence>
<accession>U5DB57</accession>
<dbReference type="AlphaFoldDB" id="U5DB57"/>
<dbReference type="STRING" id="13333.U5DB57"/>
<evidence type="ECO:0000313" key="2">
    <source>
        <dbReference type="Proteomes" id="UP000017836"/>
    </source>
</evidence>
<dbReference type="HOGENOM" id="CLU_200717_0_0_1"/>
<name>U5DB57_AMBTC</name>
<organism evidence="1 2">
    <name type="scientific">Amborella trichopoda</name>
    <dbReference type="NCBI Taxonomy" id="13333"/>
    <lineage>
        <taxon>Eukaryota</taxon>
        <taxon>Viridiplantae</taxon>
        <taxon>Streptophyta</taxon>
        <taxon>Embryophyta</taxon>
        <taxon>Tracheophyta</taxon>
        <taxon>Spermatophyta</taxon>
        <taxon>Magnoliopsida</taxon>
        <taxon>Amborellales</taxon>
        <taxon>Amborellaceae</taxon>
        <taxon>Amborella</taxon>
    </lineage>
</organism>
<dbReference type="EMBL" id="KI392064">
    <property type="protein sequence ID" value="ERN19754.1"/>
    <property type="molecule type" value="Genomic_DNA"/>
</dbReference>